<name>A0A0A2C5V4_PROMR</name>
<sequence>MRLPKEKILFKSLFHKELETLLHFAEKALSERAAIWSPFISPQLIEEVKDRFNNLNDISLLFEGGFPSAERKRICFLSSVEEMHSPSIEIPIKGIYIKGNFLFDRAKQSDFRDLLYELHAQADDIGDIWLIRDRGAQAICTKKCADSINQKIGKLREVEISIHALDLNEMEIPFNRPEKVINTVEASTRIDAIASAGFGLSRSKVIKQIKEGCLRLNWALNEQPSKSVKIGDLIHLEKKGSLKILNIDKTKKERWRIKLLRQ</sequence>
<dbReference type="PROSITE" id="PS50889">
    <property type="entry name" value="S4"/>
    <property type="match status" value="1"/>
</dbReference>
<dbReference type="InterPro" id="IPR017506">
    <property type="entry name" value="PSII_S4"/>
</dbReference>
<dbReference type="PANTHER" id="PTHR13633">
    <property type="entry name" value="MITOCHONDRIAL TRANSCRIPTION RESCUE FACTOR 1"/>
    <property type="match status" value="1"/>
</dbReference>
<dbReference type="PANTHER" id="PTHR13633:SF3">
    <property type="entry name" value="MITOCHONDRIAL TRANSCRIPTION RESCUE FACTOR 1"/>
    <property type="match status" value="1"/>
</dbReference>
<dbReference type="EMBL" id="JNAX01000010">
    <property type="protein sequence ID" value="KGG20912.1"/>
    <property type="molecule type" value="Genomic_DNA"/>
</dbReference>
<dbReference type="RefSeq" id="WP_036905446.1">
    <property type="nucleotide sequence ID" value="NZ_CP138967.1"/>
</dbReference>
<dbReference type="InterPro" id="IPR002942">
    <property type="entry name" value="S4_RNA-bd"/>
</dbReference>
<evidence type="ECO:0000256" key="1">
    <source>
        <dbReference type="PROSITE-ProRule" id="PRU00182"/>
    </source>
</evidence>
<organism evidence="3 4">
    <name type="scientific">Prochlorococcus marinus str. PAC1</name>
    <dbReference type="NCBI Taxonomy" id="59924"/>
    <lineage>
        <taxon>Bacteria</taxon>
        <taxon>Bacillati</taxon>
        <taxon>Cyanobacteriota</taxon>
        <taxon>Cyanophyceae</taxon>
        <taxon>Synechococcales</taxon>
        <taxon>Prochlorococcaceae</taxon>
        <taxon>Prochlorococcus</taxon>
    </lineage>
</organism>
<dbReference type="Gene3D" id="3.30.70.330">
    <property type="match status" value="1"/>
</dbReference>
<dbReference type="InterPro" id="IPR012677">
    <property type="entry name" value="Nucleotide-bd_a/b_plait_sf"/>
</dbReference>
<dbReference type="InterPro" id="IPR036986">
    <property type="entry name" value="S4_RNA-bd_sf"/>
</dbReference>
<dbReference type="Pfam" id="PF01479">
    <property type="entry name" value="S4"/>
    <property type="match status" value="1"/>
</dbReference>
<feature type="domain" description="RNA-binding S4" evidence="2">
    <location>
        <begin position="188"/>
        <end position="248"/>
    </location>
</feature>
<protein>
    <recommendedName>
        <fullName evidence="2">RNA-binding S4 domain-containing protein</fullName>
    </recommendedName>
</protein>
<comment type="caution">
    <text evidence="3">The sequence shown here is derived from an EMBL/GenBank/DDBJ whole genome shotgun (WGS) entry which is preliminary data.</text>
</comment>
<dbReference type="AlphaFoldDB" id="A0A0A2C5V4"/>
<dbReference type="GO" id="GO:0003723">
    <property type="term" value="F:RNA binding"/>
    <property type="evidence" value="ECO:0007669"/>
    <property type="project" value="UniProtKB-KW"/>
</dbReference>
<dbReference type="SUPFAM" id="SSF55174">
    <property type="entry name" value="Alpha-L RNA-binding motif"/>
    <property type="match status" value="1"/>
</dbReference>
<reference evidence="4" key="1">
    <citation type="journal article" date="2014" name="Sci. Data">
        <title>Genomes of diverse isolates of the marine cyanobacterium Prochlorococcus.</title>
        <authorList>
            <person name="Biller S."/>
            <person name="Berube P."/>
            <person name="Thompson J."/>
            <person name="Kelly L."/>
            <person name="Roggensack S."/>
            <person name="Awad L."/>
            <person name="Roache-Johnson K."/>
            <person name="Ding H."/>
            <person name="Giovannoni S.J."/>
            <person name="Moore L.R."/>
            <person name="Chisholm S.W."/>
        </authorList>
    </citation>
    <scope>NUCLEOTIDE SEQUENCE [LARGE SCALE GENOMIC DNA]</scope>
    <source>
        <strain evidence="4">PAC1</strain>
    </source>
</reference>
<evidence type="ECO:0000313" key="4">
    <source>
        <dbReference type="Proteomes" id="UP000030392"/>
    </source>
</evidence>
<dbReference type="Gene3D" id="3.30.1370.160">
    <property type="match status" value="1"/>
</dbReference>
<evidence type="ECO:0000259" key="2">
    <source>
        <dbReference type="SMART" id="SM00363"/>
    </source>
</evidence>
<gene>
    <name evidence="3" type="ORF">EV03_0849</name>
</gene>
<evidence type="ECO:0000313" key="3">
    <source>
        <dbReference type="EMBL" id="KGG20912.1"/>
    </source>
</evidence>
<dbReference type="Gene3D" id="3.10.290.10">
    <property type="entry name" value="RNA-binding S4 domain"/>
    <property type="match status" value="1"/>
</dbReference>
<dbReference type="SMART" id="SM00363">
    <property type="entry name" value="S4"/>
    <property type="match status" value="1"/>
</dbReference>
<keyword evidence="1" id="KW-0694">RNA-binding</keyword>
<accession>A0A0A2C5V4</accession>
<dbReference type="NCBIfam" id="TIGR03069">
    <property type="entry name" value="PS_II_S4"/>
    <property type="match status" value="1"/>
</dbReference>
<dbReference type="Proteomes" id="UP000030392">
    <property type="component" value="Unassembled WGS sequence"/>
</dbReference>
<proteinExistence type="predicted"/>